<reference evidence="12" key="1">
    <citation type="journal article" date="2014" name="Int. J. Syst. Evol. Microbiol.">
        <title>Complete genome of a new Firmicutes species belonging to the dominant human colonic microbiota ('Ruminococcus bicirculans') reveals two chromosomes and a selective capacity to utilize plant glucans.</title>
        <authorList>
            <consortium name="NISC Comparative Sequencing Program"/>
            <person name="Wegmann U."/>
            <person name="Louis P."/>
            <person name="Goesmann A."/>
            <person name="Henrissat B."/>
            <person name="Duncan S.H."/>
            <person name="Flint H.J."/>
        </authorList>
    </citation>
    <scope>NUCLEOTIDE SEQUENCE</scope>
    <source>
        <strain evidence="12">NBRC 109915</strain>
    </source>
</reference>
<evidence type="ECO:0000256" key="9">
    <source>
        <dbReference type="ARBA" id="ARBA00023136"/>
    </source>
</evidence>
<dbReference type="EC" id="2.7.13.3" evidence="3"/>
<evidence type="ECO:0000313" key="12">
    <source>
        <dbReference type="EMBL" id="GLQ27757.1"/>
    </source>
</evidence>
<dbReference type="SMART" id="SM00388">
    <property type="entry name" value="HisKA"/>
    <property type="match status" value="1"/>
</dbReference>
<evidence type="ECO:0000256" key="8">
    <source>
        <dbReference type="ARBA" id="ARBA00022989"/>
    </source>
</evidence>
<dbReference type="PRINTS" id="PR00344">
    <property type="entry name" value="BCTRLSENSOR"/>
</dbReference>
<evidence type="ECO:0000256" key="10">
    <source>
        <dbReference type="SAM" id="Phobius"/>
    </source>
</evidence>
<dbReference type="SUPFAM" id="SSF47384">
    <property type="entry name" value="Homodimeric domain of signal transducing histidine kinase"/>
    <property type="match status" value="1"/>
</dbReference>
<dbReference type="SUPFAM" id="SSF55874">
    <property type="entry name" value="ATPase domain of HSP90 chaperone/DNA topoisomerase II/histidine kinase"/>
    <property type="match status" value="1"/>
</dbReference>
<dbReference type="Gene3D" id="3.30.565.10">
    <property type="entry name" value="Histidine kinase-like ATPase, C-terminal domain"/>
    <property type="match status" value="1"/>
</dbReference>
<dbReference type="InterPro" id="IPR050428">
    <property type="entry name" value="TCS_sensor_his_kinase"/>
</dbReference>
<evidence type="ECO:0000256" key="1">
    <source>
        <dbReference type="ARBA" id="ARBA00000085"/>
    </source>
</evidence>
<dbReference type="EMBL" id="BSNL01000001">
    <property type="protein sequence ID" value="GLQ27757.1"/>
    <property type="molecule type" value="Genomic_DNA"/>
</dbReference>
<evidence type="ECO:0000256" key="3">
    <source>
        <dbReference type="ARBA" id="ARBA00012438"/>
    </source>
</evidence>
<gene>
    <name evidence="12" type="ORF">GCM10007927_25600</name>
</gene>
<evidence type="ECO:0000256" key="4">
    <source>
        <dbReference type="ARBA" id="ARBA00022553"/>
    </source>
</evidence>
<name>A0ABQ5VKV3_9RHOB</name>
<proteinExistence type="predicted"/>
<dbReference type="PROSITE" id="PS50109">
    <property type="entry name" value="HIS_KIN"/>
    <property type="match status" value="1"/>
</dbReference>
<keyword evidence="7 12" id="KW-0418">Kinase</keyword>
<feature type="transmembrane region" description="Helical" evidence="10">
    <location>
        <begin position="6"/>
        <end position="26"/>
    </location>
</feature>
<dbReference type="InterPro" id="IPR036097">
    <property type="entry name" value="HisK_dim/P_sf"/>
</dbReference>
<dbReference type="InterPro" id="IPR003661">
    <property type="entry name" value="HisK_dim/P_dom"/>
</dbReference>
<dbReference type="GO" id="GO:0016301">
    <property type="term" value="F:kinase activity"/>
    <property type="evidence" value="ECO:0007669"/>
    <property type="project" value="UniProtKB-KW"/>
</dbReference>
<evidence type="ECO:0000256" key="6">
    <source>
        <dbReference type="ARBA" id="ARBA00022692"/>
    </source>
</evidence>
<dbReference type="Pfam" id="PF00512">
    <property type="entry name" value="HisKA"/>
    <property type="match status" value="1"/>
</dbReference>
<reference evidence="12" key="2">
    <citation type="submission" date="2023-01" db="EMBL/GenBank/DDBJ databases">
        <title>Draft genome sequence of Sulfitobacter pacificus strain NBRC 109915.</title>
        <authorList>
            <person name="Sun Q."/>
            <person name="Mori K."/>
        </authorList>
    </citation>
    <scope>NUCLEOTIDE SEQUENCE</scope>
    <source>
        <strain evidence="12">NBRC 109915</strain>
    </source>
</reference>
<feature type="transmembrane region" description="Helical" evidence="10">
    <location>
        <begin position="159"/>
        <end position="178"/>
    </location>
</feature>
<feature type="domain" description="Histidine kinase" evidence="11">
    <location>
        <begin position="238"/>
        <end position="449"/>
    </location>
</feature>
<dbReference type="InterPro" id="IPR005467">
    <property type="entry name" value="His_kinase_dom"/>
</dbReference>
<keyword evidence="5" id="KW-0808">Transferase</keyword>
<dbReference type="PANTHER" id="PTHR45436">
    <property type="entry name" value="SENSOR HISTIDINE KINASE YKOH"/>
    <property type="match status" value="1"/>
</dbReference>
<keyword evidence="4" id="KW-0597">Phosphoprotein</keyword>
<dbReference type="InterPro" id="IPR013727">
    <property type="entry name" value="2CSK_N"/>
</dbReference>
<keyword evidence="6 10" id="KW-0812">Transmembrane</keyword>
<comment type="caution">
    <text evidence="12">The sequence shown here is derived from an EMBL/GenBank/DDBJ whole genome shotgun (WGS) entry which is preliminary data.</text>
</comment>
<comment type="subcellular location">
    <subcellularLocation>
        <location evidence="2">Membrane</location>
    </subcellularLocation>
</comment>
<dbReference type="SMART" id="SM00387">
    <property type="entry name" value="HATPase_c"/>
    <property type="match status" value="1"/>
</dbReference>
<dbReference type="CDD" id="cd00075">
    <property type="entry name" value="HATPase"/>
    <property type="match status" value="1"/>
</dbReference>
<dbReference type="InterPro" id="IPR036890">
    <property type="entry name" value="HATPase_C_sf"/>
</dbReference>
<keyword evidence="8 10" id="KW-1133">Transmembrane helix</keyword>
<evidence type="ECO:0000313" key="13">
    <source>
        <dbReference type="Proteomes" id="UP001161388"/>
    </source>
</evidence>
<evidence type="ECO:0000256" key="5">
    <source>
        <dbReference type="ARBA" id="ARBA00022679"/>
    </source>
</evidence>
<evidence type="ECO:0000256" key="2">
    <source>
        <dbReference type="ARBA" id="ARBA00004370"/>
    </source>
</evidence>
<accession>A0ABQ5VKV3</accession>
<dbReference type="Pfam" id="PF08521">
    <property type="entry name" value="2CSK_N"/>
    <property type="match status" value="1"/>
</dbReference>
<keyword evidence="9 10" id="KW-0472">Membrane</keyword>
<dbReference type="Proteomes" id="UP001161388">
    <property type="component" value="Unassembled WGS sequence"/>
</dbReference>
<sequence>MRLRLVVIILTPLLVIAGIIASLAVYDAQLRANARFDRSLLSAVLAISRDVALSGGDALSPETNALLQDTSGGPVYYHVYAPDGVFVTGYATPPVARTPLDEVESGQTYFDSLYKGDAVRVLRFTDAVQIDGLSGTFTFTVWQETALRSTIVRDLSRRTFGVIATLVLAVALVVWFGVRLGLRPLLDLEAAIARRSPDDLTAIRRSVPIEARGIVSTLNRLFGQVSSTIEAKDVFISNAAHQLRNPIAGVVAMSDAVRSAKTLEDMRERSEELAVASQRAGDLANKLLALERASSQGNTGSFTPVPLATLLQEVCQRSTATCATRGVTLNLSVPDHPLTMNADATMLSEAVTNLIENALIHAGPDLSHIDVSLAEKTAFAVIHVQDDGCGIPPQFVEKVRERFGQVRPSAGSGLGLAIADAVARHHNGALDITPMPKGLRITLRIRQAD</sequence>
<protein>
    <recommendedName>
        <fullName evidence="3">histidine kinase</fullName>
        <ecNumber evidence="3">2.7.13.3</ecNumber>
    </recommendedName>
</protein>
<dbReference type="PANTHER" id="PTHR45436:SF1">
    <property type="entry name" value="SENSOR PROTEIN QSEC"/>
    <property type="match status" value="1"/>
</dbReference>
<dbReference type="CDD" id="cd00082">
    <property type="entry name" value="HisKA"/>
    <property type="match status" value="1"/>
</dbReference>
<evidence type="ECO:0000256" key="7">
    <source>
        <dbReference type="ARBA" id="ARBA00022777"/>
    </source>
</evidence>
<comment type="catalytic activity">
    <reaction evidence="1">
        <text>ATP + protein L-histidine = ADP + protein N-phospho-L-histidine.</text>
        <dbReference type="EC" id="2.7.13.3"/>
    </reaction>
</comment>
<organism evidence="12 13">
    <name type="scientific">Sulfitobacter pacificus</name>
    <dbReference type="NCBI Taxonomy" id="1499314"/>
    <lineage>
        <taxon>Bacteria</taxon>
        <taxon>Pseudomonadati</taxon>
        <taxon>Pseudomonadota</taxon>
        <taxon>Alphaproteobacteria</taxon>
        <taxon>Rhodobacterales</taxon>
        <taxon>Roseobacteraceae</taxon>
        <taxon>Sulfitobacter</taxon>
    </lineage>
</organism>
<keyword evidence="13" id="KW-1185">Reference proteome</keyword>
<evidence type="ECO:0000259" key="11">
    <source>
        <dbReference type="PROSITE" id="PS50109"/>
    </source>
</evidence>
<dbReference type="Pfam" id="PF02518">
    <property type="entry name" value="HATPase_c"/>
    <property type="match status" value="1"/>
</dbReference>
<dbReference type="Gene3D" id="1.10.287.130">
    <property type="match status" value="1"/>
</dbReference>
<dbReference type="InterPro" id="IPR004358">
    <property type="entry name" value="Sig_transdc_His_kin-like_C"/>
</dbReference>
<dbReference type="InterPro" id="IPR003594">
    <property type="entry name" value="HATPase_dom"/>
</dbReference>